<dbReference type="Gene3D" id="3.40.50.150">
    <property type="entry name" value="Vaccinia Virus protein VP39"/>
    <property type="match status" value="1"/>
</dbReference>
<evidence type="ECO:0000259" key="1">
    <source>
        <dbReference type="Pfam" id="PF13649"/>
    </source>
</evidence>
<dbReference type="Proteomes" id="UP000587524">
    <property type="component" value="Unassembled WGS sequence"/>
</dbReference>
<dbReference type="GO" id="GO:0032259">
    <property type="term" value="P:methylation"/>
    <property type="evidence" value="ECO:0007669"/>
    <property type="project" value="UniProtKB-KW"/>
</dbReference>
<dbReference type="InterPro" id="IPR029063">
    <property type="entry name" value="SAM-dependent_MTases_sf"/>
</dbReference>
<dbReference type="Pfam" id="PF13649">
    <property type="entry name" value="Methyltransf_25"/>
    <property type="match status" value="1"/>
</dbReference>
<keyword evidence="2" id="KW-0808">Transferase</keyword>
<evidence type="ECO:0000313" key="3">
    <source>
        <dbReference type="Proteomes" id="UP000587524"/>
    </source>
</evidence>
<comment type="caution">
    <text evidence="2">The sequence shown here is derived from an EMBL/GenBank/DDBJ whole genome shotgun (WGS) entry which is preliminary data.</text>
</comment>
<evidence type="ECO:0000313" key="2">
    <source>
        <dbReference type="EMBL" id="MBA9019207.1"/>
    </source>
</evidence>
<keyword evidence="2" id="KW-0489">Methyltransferase</keyword>
<dbReference type="EMBL" id="JACJHZ010000004">
    <property type="protein sequence ID" value="MBA9019207.1"/>
    <property type="molecule type" value="Genomic_DNA"/>
</dbReference>
<reference evidence="2 3" key="1">
    <citation type="submission" date="2020-08" db="EMBL/GenBank/DDBJ databases">
        <title>Genomic Encyclopedia of Type Strains, Phase IV (KMG-IV): sequencing the most valuable type-strain genomes for metagenomic binning, comparative biology and taxonomic classification.</title>
        <authorList>
            <person name="Goeker M."/>
        </authorList>
    </citation>
    <scope>NUCLEOTIDE SEQUENCE [LARGE SCALE GENOMIC DNA]</scope>
    <source>
        <strain evidence="2 3">DSM 17455</strain>
    </source>
</reference>
<dbReference type="SUPFAM" id="SSF53335">
    <property type="entry name" value="S-adenosyl-L-methionine-dependent methyltransferases"/>
    <property type="match status" value="1"/>
</dbReference>
<name>A0ABR6C2J1_9HYPH</name>
<organism evidence="2 3">
    <name type="scientific">Aminobacter ciceronei</name>
    <dbReference type="NCBI Taxonomy" id="150723"/>
    <lineage>
        <taxon>Bacteria</taxon>
        <taxon>Pseudomonadati</taxon>
        <taxon>Pseudomonadota</taxon>
        <taxon>Alphaproteobacteria</taxon>
        <taxon>Hyphomicrobiales</taxon>
        <taxon>Phyllobacteriaceae</taxon>
        <taxon>Aminobacter</taxon>
    </lineage>
</organism>
<sequence>MTWRQDVSKVLDLPCGHGRVSRHLKLLFPTAEMFYCDIDAEGADFCARTFGGTAIHSQPDLLQVGLPRSLDVIWIGSLFTHVDRKRTADWLGYLADHLSEQWRVAVKTVDNPRHRRQSAWPASRLHRARLGQQPRCPRPLQERQTGELLGRSRLSADWITIASVDEPAALLRMSRVAYPAAQRSRSDWPRLFEATTD</sequence>
<gene>
    <name evidence="2" type="ORF">HNQ97_001198</name>
</gene>
<keyword evidence="3" id="KW-1185">Reference proteome</keyword>
<feature type="domain" description="Methyltransferase" evidence="1">
    <location>
        <begin position="10"/>
        <end position="99"/>
    </location>
</feature>
<proteinExistence type="predicted"/>
<dbReference type="GO" id="GO:0008168">
    <property type="term" value="F:methyltransferase activity"/>
    <property type="evidence" value="ECO:0007669"/>
    <property type="project" value="UniProtKB-KW"/>
</dbReference>
<accession>A0ABR6C2J1</accession>
<dbReference type="RefSeq" id="WP_376775601.1">
    <property type="nucleotide sequence ID" value="NZ_JACJHZ010000004.1"/>
</dbReference>
<protein>
    <submittedName>
        <fullName evidence="2">Trans-aconitate methyltransferase</fullName>
    </submittedName>
</protein>
<dbReference type="InterPro" id="IPR041698">
    <property type="entry name" value="Methyltransf_25"/>
</dbReference>